<dbReference type="Gramene" id="KQK18552">
    <property type="protein sequence ID" value="KQK18552"/>
    <property type="gene ID" value="BRADI_1g43250v3"/>
</dbReference>
<keyword evidence="3 5" id="KW-1133">Transmembrane helix</keyword>
<feature type="transmembrane region" description="Helical" evidence="5">
    <location>
        <begin position="259"/>
        <end position="280"/>
    </location>
</feature>
<keyword evidence="4 5" id="KW-0472">Membrane</keyword>
<evidence type="ECO:0000256" key="1">
    <source>
        <dbReference type="ARBA" id="ARBA00004141"/>
    </source>
</evidence>
<feature type="transmembrane region" description="Helical" evidence="5">
    <location>
        <begin position="311"/>
        <end position="332"/>
    </location>
</feature>
<dbReference type="ExpressionAtlas" id="A0A0Q3H6G6">
    <property type="expression patterns" value="baseline and differential"/>
</dbReference>
<evidence type="ECO:0000256" key="2">
    <source>
        <dbReference type="ARBA" id="ARBA00022692"/>
    </source>
</evidence>
<evidence type="ECO:0000313" key="8">
    <source>
        <dbReference type="Proteomes" id="UP000008810"/>
    </source>
</evidence>
<proteinExistence type="predicted"/>
<evidence type="ECO:0000313" key="7">
    <source>
        <dbReference type="EnsemblPlants" id="KQK18552"/>
    </source>
</evidence>
<comment type="subcellular location">
    <subcellularLocation>
        <location evidence="1">Membrane</location>
        <topology evidence="1">Multi-pass membrane protein</topology>
    </subcellularLocation>
</comment>
<accession>A0A0Q3H6G6</accession>
<feature type="transmembrane region" description="Helical" evidence="5">
    <location>
        <begin position="54"/>
        <end position="74"/>
    </location>
</feature>
<gene>
    <name evidence="7" type="primary">LOC100824271</name>
    <name evidence="6" type="ORF">BRADI_1g43250v3</name>
</gene>
<dbReference type="PANTHER" id="PTHR11132">
    <property type="entry name" value="SOLUTE CARRIER FAMILY 35"/>
    <property type="match status" value="1"/>
</dbReference>
<evidence type="ECO:0000256" key="3">
    <source>
        <dbReference type="ARBA" id="ARBA00022989"/>
    </source>
</evidence>
<dbReference type="OrthoDB" id="5547497at2759"/>
<organism evidence="6">
    <name type="scientific">Brachypodium distachyon</name>
    <name type="common">Purple false brome</name>
    <name type="synonym">Trachynia distachya</name>
    <dbReference type="NCBI Taxonomy" id="15368"/>
    <lineage>
        <taxon>Eukaryota</taxon>
        <taxon>Viridiplantae</taxon>
        <taxon>Streptophyta</taxon>
        <taxon>Embryophyta</taxon>
        <taxon>Tracheophyta</taxon>
        <taxon>Spermatophyta</taxon>
        <taxon>Magnoliopsida</taxon>
        <taxon>Liliopsida</taxon>
        <taxon>Poales</taxon>
        <taxon>Poaceae</taxon>
        <taxon>BOP clade</taxon>
        <taxon>Pooideae</taxon>
        <taxon>Stipodae</taxon>
        <taxon>Brachypodieae</taxon>
        <taxon>Brachypodium</taxon>
    </lineage>
</organism>
<feature type="transmembrane region" description="Helical" evidence="5">
    <location>
        <begin position="220"/>
        <end position="239"/>
    </location>
</feature>
<dbReference type="EMBL" id="CM000880">
    <property type="protein sequence ID" value="KQK18552.1"/>
    <property type="molecule type" value="Genomic_DNA"/>
</dbReference>
<reference evidence="6 7" key="1">
    <citation type="journal article" date="2010" name="Nature">
        <title>Genome sequencing and analysis of the model grass Brachypodium distachyon.</title>
        <authorList>
            <consortium name="International Brachypodium Initiative"/>
        </authorList>
    </citation>
    <scope>NUCLEOTIDE SEQUENCE [LARGE SCALE GENOMIC DNA]</scope>
    <source>
        <strain evidence="6 7">Bd21</strain>
    </source>
</reference>
<feature type="transmembrane region" description="Helical" evidence="5">
    <location>
        <begin position="86"/>
        <end position="110"/>
    </location>
</feature>
<dbReference type="EnsemblPlants" id="KQK18552">
    <property type="protein sequence ID" value="KQK18552"/>
    <property type="gene ID" value="BRADI_1g43250v3"/>
</dbReference>
<evidence type="ECO:0000256" key="4">
    <source>
        <dbReference type="ARBA" id="ARBA00023136"/>
    </source>
</evidence>
<feature type="transmembrane region" description="Helical" evidence="5">
    <location>
        <begin position="122"/>
        <end position="143"/>
    </location>
</feature>
<keyword evidence="8" id="KW-1185">Reference proteome</keyword>
<feature type="transmembrane region" description="Helical" evidence="5">
    <location>
        <begin position="287"/>
        <end position="305"/>
    </location>
</feature>
<reference evidence="6" key="2">
    <citation type="submission" date="2017-06" db="EMBL/GenBank/DDBJ databases">
        <title>WGS assembly of Brachypodium distachyon.</title>
        <authorList>
            <consortium name="The International Brachypodium Initiative"/>
            <person name="Lucas S."/>
            <person name="Harmon-Smith M."/>
            <person name="Lail K."/>
            <person name="Tice H."/>
            <person name="Grimwood J."/>
            <person name="Bruce D."/>
            <person name="Barry K."/>
            <person name="Shu S."/>
            <person name="Lindquist E."/>
            <person name="Wang M."/>
            <person name="Pitluck S."/>
            <person name="Vogel J.P."/>
            <person name="Garvin D.F."/>
            <person name="Mockler T.C."/>
            <person name="Schmutz J."/>
            <person name="Rokhsar D."/>
            <person name="Bevan M.W."/>
        </authorList>
    </citation>
    <scope>NUCLEOTIDE SEQUENCE</scope>
    <source>
        <strain evidence="6">Bd21</strain>
    </source>
</reference>
<dbReference type="GO" id="GO:0016020">
    <property type="term" value="C:membrane"/>
    <property type="evidence" value="ECO:0007669"/>
    <property type="project" value="UniProtKB-SubCell"/>
</dbReference>
<protein>
    <recommendedName>
        <fullName evidence="9">Sugar phosphate transporter domain-containing protein</fullName>
    </recommendedName>
</protein>
<dbReference type="InterPro" id="IPR050186">
    <property type="entry name" value="TPT_transporter"/>
</dbReference>
<evidence type="ECO:0000256" key="5">
    <source>
        <dbReference type="SAM" id="Phobius"/>
    </source>
</evidence>
<dbReference type="AlphaFoldDB" id="A0A0Q3H6G6"/>
<name>A0A0Q3H6G6_BRADI</name>
<dbReference type="Proteomes" id="UP000008810">
    <property type="component" value="Chromosome 1"/>
</dbReference>
<keyword evidence="2 5" id="KW-0812">Transmembrane</keyword>
<evidence type="ECO:0008006" key="9">
    <source>
        <dbReference type="Google" id="ProtNLM"/>
    </source>
</evidence>
<sequence length="372" mass="40405">MGVWEYILRGGGRRFIKRKDSDAGEAGRALEELRGSLYNEFHTSEGAKRQQQRFCGPSVALTFNFVVSVGIILANKMVMGTVGFNFPVALSLIHYVAAWVLMAILRALYLMPIAPPSKSTPFSSLFALGAVMSFSTGLANVSLKHNSVGFYQMSKIAVTPTIVAAEFILLQRSVSLRKVIAGLLTQEELLLSITAVAWIIPSAVNKILWSNLQQSGNWTALALMWKTTPITMFFFLILMPLMDPPGLLSFNWNFKNSSAIMISALLGFLLQWSGALALGATSAVSHVVLGQFKTIVIMLSSFLVFNSDPGFTSICGAVIALGGMSIYTYLGLKDSTTGGKRIPSASRQSSHSPKSKIIMEGEKLEARLMDSV</sequence>
<evidence type="ECO:0000313" key="6">
    <source>
        <dbReference type="EMBL" id="KQK18552.1"/>
    </source>
</evidence>
<reference evidence="7" key="3">
    <citation type="submission" date="2018-08" db="UniProtKB">
        <authorList>
            <consortium name="EnsemblPlants"/>
        </authorList>
    </citation>
    <scope>IDENTIFICATION</scope>
    <source>
        <strain evidence="7">cv. Bd21</strain>
    </source>
</reference>